<keyword evidence="3" id="KW-1185">Reference proteome</keyword>
<evidence type="ECO:0000313" key="2">
    <source>
        <dbReference type="EMBL" id="MQS17203.1"/>
    </source>
</evidence>
<name>A0A6N7L5F6_9ACTN</name>
<evidence type="ECO:0000256" key="1">
    <source>
        <dbReference type="SAM" id="Phobius"/>
    </source>
</evidence>
<proteinExistence type="predicted"/>
<gene>
    <name evidence="2" type="ORF">F7Q99_34750</name>
</gene>
<dbReference type="Proteomes" id="UP000450000">
    <property type="component" value="Unassembled WGS sequence"/>
</dbReference>
<organism evidence="2 3">
    <name type="scientific">Streptomyces kaniharaensis</name>
    <dbReference type="NCBI Taxonomy" id="212423"/>
    <lineage>
        <taxon>Bacteria</taxon>
        <taxon>Bacillati</taxon>
        <taxon>Actinomycetota</taxon>
        <taxon>Actinomycetes</taxon>
        <taxon>Kitasatosporales</taxon>
        <taxon>Streptomycetaceae</taxon>
        <taxon>Streptomyces</taxon>
    </lineage>
</organism>
<dbReference type="OrthoDB" id="9831803at2"/>
<dbReference type="EMBL" id="WBOF01000004">
    <property type="protein sequence ID" value="MQS17203.1"/>
    <property type="molecule type" value="Genomic_DNA"/>
</dbReference>
<reference evidence="2 3" key="1">
    <citation type="submission" date="2019-09" db="EMBL/GenBank/DDBJ databases">
        <title>Genome Sequences of Streptomyces kaniharaensis ATCC 21070.</title>
        <authorList>
            <person name="Zhu W."/>
            <person name="De Crecy-Lagard V."/>
            <person name="Richards N.G."/>
        </authorList>
    </citation>
    <scope>NUCLEOTIDE SEQUENCE [LARGE SCALE GENOMIC DNA]</scope>
    <source>
        <strain evidence="2 3">SF-557</strain>
    </source>
</reference>
<protein>
    <submittedName>
        <fullName evidence="2">Uncharacterized protein</fullName>
    </submittedName>
</protein>
<evidence type="ECO:0000313" key="3">
    <source>
        <dbReference type="Proteomes" id="UP000450000"/>
    </source>
</evidence>
<sequence length="118" mass="13181">MDSYNVKRRSFFTWYVTHNGVSLDLSGYLGKSFASSRRTAEFYAGFFTRSDNYQAEYGLLLTQRPPYCELPEITATRDALNLLTLTFKAASRDTVGLLILAACIAPVCFLTLCAVEAL</sequence>
<dbReference type="RefSeq" id="WP_153469686.1">
    <property type="nucleotide sequence ID" value="NZ_WBOF01000004.1"/>
</dbReference>
<keyword evidence="1" id="KW-0472">Membrane</keyword>
<accession>A0A6N7L5F6</accession>
<keyword evidence="1" id="KW-1133">Transmembrane helix</keyword>
<comment type="caution">
    <text evidence="2">The sequence shown here is derived from an EMBL/GenBank/DDBJ whole genome shotgun (WGS) entry which is preliminary data.</text>
</comment>
<dbReference type="AlphaFoldDB" id="A0A6N7L5F6"/>
<feature type="transmembrane region" description="Helical" evidence="1">
    <location>
        <begin position="95"/>
        <end position="117"/>
    </location>
</feature>
<keyword evidence="1" id="KW-0812">Transmembrane</keyword>